<name>A0ABV3ES19_9ACTN</name>
<keyword evidence="1" id="KW-0808">Transferase</keyword>
<keyword evidence="5" id="KW-1185">Reference proteome</keyword>
<protein>
    <submittedName>
        <fullName evidence="4">GNAT family N-acetyltransferase</fullName>
    </submittedName>
</protein>
<accession>A0ABV3ES19</accession>
<dbReference type="SUPFAM" id="SSF55729">
    <property type="entry name" value="Acyl-CoA N-acyltransferases (Nat)"/>
    <property type="match status" value="1"/>
</dbReference>
<gene>
    <name evidence="4" type="ORF">AB0D95_17340</name>
</gene>
<comment type="caution">
    <text evidence="4">The sequence shown here is derived from an EMBL/GenBank/DDBJ whole genome shotgun (WGS) entry which is preliminary data.</text>
</comment>
<dbReference type="InterPro" id="IPR016181">
    <property type="entry name" value="Acyl_CoA_acyltransferase"/>
</dbReference>
<evidence type="ECO:0000256" key="2">
    <source>
        <dbReference type="ARBA" id="ARBA00023315"/>
    </source>
</evidence>
<dbReference type="PANTHER" id="PTHR43877">
    <property type="entry name" value="AMINOALKYLPHOSPHONATE N-ACETYLTRANSFERASE-RELATED-RELATED"/>
    <property type="match status" value="1"/>
</dbReference>
<dbReference type="Gene3D" id="3.40.630.30">
    <property type="match status" value="1"/>
</dbReference>
<dbReference type="EMBL" id="JBEZNA010000038">
    <property type="protein sequence ID" value="MEU9579002.1"/>
    <property type="molecule type" value="Genomic_DNA"/>
</dbReference>
<evidence type="ECO:0000259" key="3">
    <source>
        <dbReference type="PROSITE" id="PS51186"/>
    </source>
</evidence>
<dbReference type="PROSITE" id="PS51186">
    <property type="entry name" value="GNAT"/>
    <property type="match status" value="1"/>
</dbReference>
<dbReference type="Proteomes" id="UP001551584">
    <property type="component" value="Unassembled WGS sequence"/>
</dbReference>
<organism evidence="4 5">
    <name type="scientific">Streptomyces chilikensis</name>
    <dbReference type="NCBI Taxonomy" id="1194079"/>
    <lineage>
        <taxon>Bacteria</taxon>
        <taxon>Bacillati</taxon>
        <taxon>Actinomycetota</taxon>
        <taxon>Actinomycetes</taxon>
        <taxon>Kitasatosporales</taxon>
        <taxon>Streptomycetaceae</taxon>
        <taxon>Streptomyces</taxon>
    </lineage>
</organism>
<dbReference type="Pfam" id="PF00583">
    <property type="entry name" value="Acetyltransf_1"/>
    <property type="match status" value="1"/>
</dbReference>
<evidence type="ECO:0000313" key="5">
    <source>
        <dbReference type="Proteomes" id="UP001551584"/>
    </source>
</evidence>
<evidence type="ECO:0000256" key="1">
    <source>
        <dbReference type="ARBA" id="ARBA00022679"/>
    </source>
</evidence>
<evidence type="ECO:0000313" key="4">
    <source>
        <dbReference type="EMBL" id="MEU9579002.1"/>
    </source>
</evidence>
<dbReference type="CDD" id="cd04301">
    <property type="entry name" value="NAT_SF"/>
    <property type="match status" value="1"/>
</dbReference>
<dbReference type="InterPro" id="IPR050832">
    <property type="entry name" value="Bact_Acetyltransf"/>
</dbReference>
<feature type="domain" description="N-acetyltransferase" evidence="3">
    <location>
        <begin position="5"/>
        <end position="147"/>
    </location>
</feature>
<proteinExistence type="predicted"/>
<keyword evidence="2" id="KW-0012">Acyltransferase</keyword>
<reference evidence="4 5" key="1">
    <citation type="submission" date="2024-06" db="EMBL/GenBank/DDBJ databases">
        <title>The Natural Products Discovery Center: Release of the First 8490 Sequenced Strains for Exploring Actinobacteria Biosynthetic Diversity.</title>
        <authorList>
            <person name="Kalkreuter E."/>
            <person name="Kautsar S.A."/>
            <person name="Yang D."/>
            <person name="Bader C.D."/>
            <person name="Teijaro C.N."/>
            <person name="Fluegel L."/>
            <person name="Davis C.M."/>
            <person name="Simpson J.R."/>
            <person name="Lauterbach L."/>
            <person name="Steele A.D."/>
            <person name="Gui C."/>
            <person name="Meng S."/>
            <person name="Li G."/>
            <person name="Viehrig K."/>
            <person name="Ye F."/>
            <person name="Su P."/>
            <person name="Kiefer A.F."/>
            <person name="Nichols A."/>
            <person name="Cepeda A.J."/>
            <person name="Yan W."/>
            <person name="Fan B."/>
            <person name="Jiang Y."/>
            <person name="Adhikari A."/>
            <person name="Zheng C.-J."/>
            <person name="Schuster L."/>
            <person name="Cowan T.M."/>
            <person name="Smanski M.J."/>
            <person name="Chevrette M.G."/>
            <person name="De Carvalho L.P.S."/>
            <person name="Shen B."/>
        </authorList>
    </citation>
    <scope>NUCLEOTIDE SEQUENCE [LARGE SCALE GENOMIC DNA]</scope>
    <source>
        <strain evidence="4 5">NPDC048117</strain>
    </source>
</reference>
<dbReference type="RefSeq" id="WP_359273526.1">
    <property type="nucleotide sequence ID" value="NZ_JBEZNA010000038.1"/>
</dbReference>
<dbReference type="InterPro" id="IPR000182">
    <property type="entry name" value="GNAT_dom"/>
</dbReference>
<sequence length="152" mass="17165">MHTRWALRPAGPADVETIAELRAVVMRPDLERLGRFDEHRVRQRFRDPWAPLHTSVVTVDGSFAGSVTLRPSEGCRVLEHFYLAPRQQGRGLGTAVLRALLHRADTAGETVRLNVLDGSPARRLYERHGFTVEAEDPVDVFMVRHPRGTVPR</sequence>